<dbReference type="Proteomes" id="UP001229486">
    <property type="component" value="Unassembled WGS sequence"/>
</dbReference>
<evidence type="ECO:0000313" key="2">
    <source>
        <dbReference type="Proteomes" id="UP001229486"/>
    </source>
</evidence>
<reference evidence="1" key="1">
    <citation type="submission" date="2023-07" db="EMBL/GenBank/DDBJ databases">
        <title>Sorghum-associated microbial communities from plants grown in Nebraska, USA.</title>
        <authorList>
            <person name="Schachtman D."/>
        </authorList>
    </citation>
    <scope>NUCLEOTIDE SEQUENCE</scope>
    <source>
        <strain evidence="1">DS1061</strain>
    </source>
</reference>
<proteinExistence type="predicted"/>
<evidence type="ECO:0000313" key="1">
    <source>
        <dbReference type="EMBL" id="MDP9645273.1"/>
    </source>
</evidence>
<dbReference type="RefSeq" id="WP_392392662.1">
    <property type="nucleotide sequence ID" value="NZ_JAURTK010000001.1"/>
</dbReference>
<dbReference type="EMBL" id="JAURTK010000001">
    <property type="protein sequence ID" value="MDP9645273.1"/>
    <property type="molecule type" value="Genomic_DNA"/>
</dbReference>
<name>A0AB73I5I8_9BURK</name>
<organism evidence="1 2">
    <name type="scientific">Paraburkholderia caledonica</name>
    <dbReference type="NCBI Taxonomy" id="134536"/>
    <lineage>
        <taxon>Bacteria</taxon>
        <taxon>Pseudomonadati</taxon>
        <taxon>Pseudomonadota</taxon>
        <taxon>Betaproteobacteria</taxon>
        <taxon>Burkholderiales</taxon>
        <taxon>Burkholderiaceae</taxon>
        <taxon>Paraburkholderia</taxon>
    </lineage>
</organism>
<sequence>MFAAPGLLYKAAAFIGPFNGRFIAPYNGPSTLSHGVLRARFR</sequence>
<dbReference type="AlphaFoldDB" id="A0AB73I5I8"/>
<protein>
    <submittedName>
        <fullName evidence="1">Uncharacterized protein</fullName>
    </submittedName>
</protein>
<gene>
    <name evidence="1" type="ORF">J2793_000695</name>
</gene>
<comment type="caution">
    <text evidence="1">The sequence shown here is derived from an EMBL/GenBank/DDBJ whole genome shotgun (WGS) entry which is preliminary data.</text>
</comment>
<accession>A0AB73I5I8</accession>